<name>A0A314YQJ6_PRUYE</name>
<dbReference type="GO" id="GO:0010073">
    <property type="term" value="P:meristem maintenance"/>
    <property type="evidence" value="ECO:0007669"/>
    <property type="project" value="InterPro"/>
</dbReference>
<dbReference type="EMBL" id="PJQY01000753">
    <property type="protein sequence ID" value="PQQ08219.1"/>
    <property type="molecule type" value="Genomic_DNA"/>
</dbReference>
<reference evidence="2 3" key="1">
    <citation type="submission" date="2018-02" db="EMBL/GenBank/DDBJ databases">
        <title>Draft genome of wild Prunus yedoensis var. nudiflora.</title>
        <authorList>
            <person name="Baek S."/>
            <person name="Kim J.-H."/>
            <person name="Choi K."/>
            <person name="Kim G.-B."/>
            <person name="Cho A."/>
            <person name="Jang H."/>
            <person name="Shin C.-H."/>
            <person name="Yu H.-J."/>
            <person name="Mun J.-H."/>
        </authorList>
    </citation>
    <scope>NUCLEOTIDE SEQUENCE [LARGE SCALE GENOMIC DNA]</scope>
    <source>
        <strain evidence="3">cv. Jeju island</strain>
        <tissue evidence="2">Leaf</tissue>
    </source>
</reference>
<accession>A0A314YQJ6</accession>
<dbReference type="OrthoDB" id="1421598at2759"/>
<feature type="domain" description="Aminotransferase-like plant mobile" evidence="1">
    <location>
        <begin position="114"/>
        <end position="362"/>
    </location>
</feature>
<dbReference type="STRING" id="2094558.A0A314YQJ6"/>
<evidence type="ECO:0000259" key="1">
    <source>
        <dbReference type="Pfam" id="PF10536"/>
    </source>
</evidence>
<dbReference type="AlphaFoldDB" id="A0A314YQJ6"/>
<protein>
    <recommendedName>
        <fullName evidence="1">Aminotransferase-like plant mobile domain-containing protein</fullName>
    </recommendedName>
</protein>
<proteinExistence type="predicted"/>
<gene>
    <name evidence="2" type="ORF">Pyn_40689</name>
</gene>
<dbReference type="PANTHER" id="PTHR46033:SF80">
    <property type="entry name" value="PROTEIN MAIN-LIKE 2-LIKE"/>
    <property type="match status" value="1"/>
</dbReference>
<dbReference type="Pfam" id="PF10536">
    <property type="entry name" value="PMD"/>
    <property type="match status" value="1"/>
</dbReference>
<dbReference type="InterPro" id="IPR019557">
    <property type="entry name" value="AminoTfrase-like_pln_mobile"/>
</dbReference>
<evidence type="ECO:0000313" key="3">
    <source>
        <dbReference type="Proteomes" id="UP000250321"/>
    </source>
</evidence>
<dbReference type="PANTHER" id="PTHR46033">
    <property type="entry name" value="PROTEIN MAIN-LIKE 2"/>
    <property type="match status" value="1"/>
</dbReference>
<dbReference type="Proteomes" id="UP000250321">
    <property type="component" value="Unassembled WGS sequence"/>
</dbReference>
<dbReference type="InterPro" id="IPR044824">
    <property type="entry name" value="MAIN-like"/>
</dbReference>
<sequence length="574" mass="64293">MASTNLSPIMLDHLYSVDDNLKVGGPLLSLEDARENPIVGDEPSPETALVIDPASISRCCIEKGLFPAVSLFFQHPCSISKSWSEWVDHELLDPTTCNILRRAQVLDAIFLSKLWDIHIEAKMLRHVVRTWSTATHTFICSWGEFTPTLEDVANISCLPICGNRSPFDIALTPEEIDKLVVLRRGAPTSPSTSLRFSNWIQYFGDANRQGPCRLAAFIALWLGRFVLCDFSPDCLHEHVFPLALAIARGDAIPLAPMFLGHLYQLLDRTQLFEKNASGIMGVETFLNSGFLQVFLWEHFKGLDVHSLPHSYAMERADWGKGSYMPDNLPLVCRWFKRMQRKGQDFLKLLDSIENFVFRPYGTSGETFTFMSFYVDVGDTVEVPAAVSQGGQFKGSSGAMIIYRTAAGPLFWLVRGGLVASHKGTKPTGTAVSTLSVSSNLFLETDYLLQQPALQAWCRKRKPSLSAKSATCPLFPSLVTLLENFLKRDQSRLRKSLAAPKKVQHRCRANGDERRNQVQRKSRLPVSLKSSSQRWHQVVLPGLEKQLPGTFATFEACYIREPESCRQGAGNYPFL</sequence>
<organism evidence="2 3">
    <name type="scientific">Prunus yedoensis var. nudiflora</name>
    <dbReference type="NCBI Taxonomy" id="2094558"/>
    <lineage>
        <taxon>Eukaryota</taxon>
        <taxon>Viridiplantae</taxon>
        <taxon>Streptophyta</taxon>
        <taxon>Embryophyta</taxon>
        <taxon>Tracheophyta</taxon>
        <taxon>Spermatophyta</taxon>
        <taxon>Magnoliopsida</taxon>
        <taxon>eudicotyledons</taxon>
        <taxon>Gunneridae</taxon>
        <taxon>Pentapetalae</taxon>
        <taxon>rosids</taxon>
        <taxon>fabids</taxon>
        <taxon>Rosales</taxon>
        <taxon>Rosaceae</taxon>
        <taxon>Amygdaloideae</taxon>
        <taxon>Amygdaleae</taxon>
        <taxon>Prunus</taxon>
    </lineage>
</organism>
<keyword evidence="3" id="KW-1185">Reference proteome</keyword>
<evidence type="ECO:0000313" key="2">
    <source>
        <dbReference type="EMBL" id="PQQ08219.1"/>
    </source>
</evidence>
<comment type="caution">
    <text evidence="2">The sequence shown here is derived from an EMBL/GenBank/DDBJ whole genome shotgun (WGS) entry which is preliminary data.</text>
</comment>